<feature type="compositionally biased region" description="Basic and acidic residues" evidence="1">
    <location>
        <begin position="70"/>
        <end position="82"/>
    </location>
</feature>
<keyword evidence="4" id="KW-0418">Kinase</keyword>
<organism evidence="4 5">
    <name type="scientific">Streptomyces solincola</name>
    <dbReference type="NCBI Taxonomy" id="2100817"/>
    <lineage>
        <taxon>Bacteria</taxon>
        <taxon>Bacillati</taxon>
        <taxon>Actinomycetota</taxon>
        <taxon>Actinomycetes</taxon>
        <taxon>Kitasatosporales</taxon>
        <taxon>Streptomycetaceae</taxon>
        <taxon>Streptomyces</taxon>
    </lineage>
</organism>
<dbReference type="SMART" id="SM00740">
    <property type="entry name" value="PASTA"/>
    <property type="match status" value="1"/>
</dbReference>
<protein>
    <submittedName>
        <fullName evidence="4">Serine/threonine protein kinase</fullName>
    </submittedName>
</protein>
<dbReference type="PROSITE" id="PS51178">
    <property type="entry name" value="PASTA"/>
    <property type="match status" value="1"/>
</dbReference>
<feature type="region of interest" description="Disordered" evidence="1">
    <location>
        <begin position="143"/>
        <end position="168"/>
    </location>
</feature>
<keyword evidence="2" id="KW-0812">Transmembrane</keyword>
<evidence type="ECO:0000313" key="5">
    <source>
        <dbReference type="Proteomes" id="UP000239322"/>
    </source>
</evidence>
<accession>A0A2S9PMM6</accession>
<evidence type="ECO:0000259" key="3">
    <source>
        <dbReference type="PROSITE" id="PS51178"/>
    </source>
</evidence>
<feature type="transmembrane region" description="Helical" evidence="2">
    <location>
        <begin position="20"/>
        <end position="41"/>
    </location>
</feature>
<dbReference type="RefSeq" id="WP_146132725.1">
    <property type="nucleotide sequence ID" value="NZ_PVLV01000747.1"/>
</dbReference>
<dbReference type="Pfam" id="PF03793">
    <property type="entry name" value="PASTA"/>
    <property type="match status" value="1"/>
</dbReference>
<feature type="domain" description="PASTA" evidence="3">
    <location>
        <begin position="95"/>
        <end position="162"/>
    </location>
</feature>
<feature type="non-terminal residue" evidence="4">
    <location>
        <position position="1"/>
    </location>
</feature>
<evidence type="ECO:0000256" key="2">
    <source>
        <dbReference type="SAM" id="Phobius"/>
    </source>
</evidence>
<dbReference type="GO" id="GO:0004674">
    <property type="term" value="F:protein serine/threonine kinase activity"/>
    <property type="evidence" value="ECO:0007669"/>
    <property type="project" value="UniProtKB-KW"/>
</dbReference>
<evidence type="ECO:0000313" key="4">
    <source>
        <dbReference type="EMBL" id="PRH75643.1"/>
    </source>
</evidence>
<dbReference type="InterPro" id="IPR005543">
    <property type="entry name" value="PASTA_dom"/>
</dbReference>
<reference evidence="4 5" key="1">
    <citation type="submission" date="2018-03" db="EMBL/GenBank/DDBJ databases">
        <title>Novel Streptomyces sp. from soil.</title>
        <authorList>
            <person name="Tan G.Y.A."/>
            <person name="Lee Z.Y."/>
        </authorList>
    </citation>
    <scope>NUCLEOTIDE SEQUENCE [LARGE SCALE GENOMIC DNA]</scope>
    <source>
        <strain evidence="4 5">ST5x</strain>
    </source>
</reference>
<keyword evidence="2" id="KW-1133">Transmembrane helix</keyword>
<dbReference type="CDD" id="cd06577">
    <property type="entry name" value="PASTA_pknB"/>
    <property type="match status" value="1"/>
</dbReference>
<proteinExistence type="predicted"/>
<keyword evidence="2" id="KW-0472">Membrane</keyword>
<sequence length="168" mass="17418">AYQYAAPTPPAAPKKRSSTLLISAAAVALIAVVGTVAAIGLGGGDEPDDPRAGGGSTPSTAASTEPSQAAEHRGPERHRTLDTTKCTDAPEDYDDPEKVQAPDFRYKDILSVKACLQAAGWKLNEKPSDDPRFAEDQVVEQFPPAGSAVDPSGQSFDITVATGDNPEG</sequence>
<gene>
    <name evidence="4" type="ORF">C6N75_29905</name>
</gene>
<dbReference type="OrthoDB" id="4225609at2"/>
<keyword evidence="4" id="KW-0808">Transferase</keyword>
<dbReference type="Gene3D" id="3.30.10.20">
    <property type="match status" value="1"/>
</dbReference>
<evidence type="ECO:0000256" key="1">
    <source>
        <dbReference type="SAM" id="MobiDB-lite"/>
    </source>
</evidence>
<dbReference type="AlphaFoldDB" id="A0A2S9PMM6"/>
<name>A0A2S9PMM6_9ACTN</name>
<comment type="caution">
    <text evidence="4">The sequence shown here is derived from an EMBL/GenBank/DDBJ whole genome shotgun (WGS) entry which is preliminary data.</text>
</comment>
<feature type="region of interest" description="Disordered" evidence="1">
    <location>
        <begin position="43"/>
        <end position="100"/>
    </location>
</feature>
<keyword evidence="4" id="KW-0723">Serine/threonine-protein kinase</keyword>
<keyword evidence="5" id="KW-1185">Reference proteome</keyword>
<dbReference type="EMBL" id="PVLV01000747">
    <property type="protein sequence ID" value="PRH75643.1"/>
    <property type="molecule type" value="Genomic_DNA"/>
</dbReference>
<dbReference type="Proteomes" id="UP000239322">
    <property type="component" value="Unassembled WGS sequence"/>
</dbReference>